<evidence type="ECO:0000259" key="1">
    <source>
        <dbReference type="SMART" id="SM00939"/>
    </source>
</evidence>
<dbReference type="KEGG" id="bsol:FSW04_16755"/>
<gene>
    <name evidence="2" type="ORF">FSW04_16755</name>
</gene>
<accession>A0A5B8U7Y7</accession>
<feature type="domain" description="Xaa-Pro dipeptidyl-peptidase C-terminal" evidence="1">
    <location>
        <begin position="131"/>
        <end position="345"/>
    </location>
</feature>
<dbReference type="SUPFAM" id="SSF53474">
    <property type="entry name" value="alpha/beta-Hydrolases"/>
    <property type="match status" value="1"/>
</dbReference>
<dbReference type="Gene3D" id="3.40.50.1820">
    <property type="entry name" value="alpha/beta hydrolase"/>
    <property type="match status" value="1"/>
</dbReference>
<organism evidence="2 3">
    <name type="scientific">Baekduia soli</name>
    <dbReference type="NCBI Taxonomy" id="496014"/>
    <lineage>
        <taxon>Bacteria</taxon>
        <taxon>Bacillati</taxon>
        <taxon>Actinomycetota</taxon>
        <taxon>Thermoleophilia</taxon>
        <taxon>Solirubrobacterales</taxon>
        <taxon>Baekduiaceae</taxon>
        <taxon>Baekduia</taxon>
    </lineage>
</organism>
<dbReference type="RefSeq" id="WP_146921291.1">
    <property type="nucleotide sequence ID" value="NZ_CP042430.1"/>
</dbReference>
<dbReference type="Proteomes" id="UP000321805">
    <property type="component" value="Chromosome"/>
</dbReference>
<dbReference type="InterPro" id="IPR008979">
    <property type="entry name" value="Galactose-bd-like_sf"/>
</dbReference>
<proteinExistence type="predicted"/>
<evidence type="ECO:0000313" key="2">
    <source>
        <dbReference type="EMBL" id="QEC49061.1"/>
    </source>
</evidence>
<sequence length="350" mass="35972">MEAKSYANGIFSVAFGGNVAPTGGDLSADVHLWKQQLDAGTFGGATQATLDNAYAYHGVAGMTRAAGGAAPLLLQSGWTDALFPVGQSLGAYDALRKADPSAPVALQVADLGHGPGVNHPADVAAFDRQGLAFFDAWLKATAAGRPAPGSATAYTMVCPASARSGGGPYTAASFAALARGRFTLAATGALRITSNGASAKLAAAVAGLSPAGALCTPRAPDRTSHAIVSAVSPGLTLLGLPVITATVATKGRDGQLDARVWDRDPGTGRQRLITRGAYRLTDHQQGRVRFTLDGNGWRFAKGHRIVVELLGRDDPTYGPSPAAFRATLTKVRVALPVRERPSATAHVTRP</sequence>
<keyword evidence="3" id="KW-1185">Reference proteome</keyword>
<dbReference type="SUPFAM" id="SSF49785">
    <property type="entry name" value="Galactose-binding domain-like"/>
    <property type="match status" value="1"/>
</dbReference>
<dbReference type="EMBL" id="CP042430">
    <property type="protein sequence ID" value="QEC49061.1"/>
    <property type="molecule type" value="Genomic_DNA"/>
</dbReference>
<protein>
    <recommendedName>
        <fullName evidence="1">Xaa-Pro dipeptidyl-peptidase C-terminal domain-containing protein</fullName>
    </recommendedName>
</protein>
<dbReference type="GO" id="GO:0008239">
    <property type="term" value="F:dipeptidyl-peptidase activity"/>
    <property type="evidence" value="ECO:0007669"/>
    <property type="project" value="InterPro"/>
</dbReference>
<reference evidence="2 3" key="1">
    <citation type="journal article" date="2018" name="J. Microbiol.">
        <title>Baekduia soli gen. nov., sp. nov., a novel bacterium isolated from the soil of Baekdu Mountain and proposal of a novel family name, Baekduiaceae fam. nov.</title>
        <authorList>
            <person name="An D.S."/>
            <person name="Siddiqi M.Z."/>
            <person name="Kim K.H."/>
            <person name="Yu H.S."/>
            <person name="Im W.T."/>
        </authorList>
    </citation>
    <scope>NUCLEOTIDE SEQUENCE [LARGE SCALE GENOMIC DNA]</scope>
    <source>
        <strain evidence="2 3">BR7-21</strain>
    </source>
</reference>
<dbReference type="InterPro" id="IPR013736">
    <property type="entry name" value="Xaa-Pro_dipept_C"/>
</dbReference>
<dbReference type="InterPro" id="IPR029058">
    <property type="entry name" value="AB_hydrolase_fold"/>
</dbReference>
<dbReference type="AlphaFoldDB" id="A0A5B8U7Y7"/>
<evidence type="ECO:0000313" key="3">
    <source>
        <dbReference type="Proteomes" id="UP000321805"/>
    </source>
</evidence>
<dbReference type="Pfam" id="PF08530">
    <property type="entry name" value="PepX_C"/>
    <property type="match status" value="1"/>
</dbReference>
<dbReference type="SMART" id="SM00939">
    <property type="entry name" value="PepX_C"/>
    <property type="match status" value="1"/>
</dbReference>
<dbReference type="OrthoDB" id="5240615at2"/>
<name>A0A5B8U7Y7_9ACTN</name>
<dbReference type="Gene3D" id="2.60.120.260">
    <property type="entry name" value="Galactose-binding domain-like"/>
    <property type="match status" value="1"/>
</dbReference>